<dbReference type="OMA" id="GLKDEQC"/>
<evidence type="ECO:0000256" key="8">
    <source>
        <dbReference type="SAM" id="MobiDB-lite"/>
    </source>
</evidence>
<feature type="domain" description="UEV" evidence="10">
    <location>
        <begin position="21"/>
        <end position="164"/>
    </location>
</feature>
<dbReference type="Ensembl" id="ENSCMIT00000002436.1">
    <property type="protein sequence ID" value="ENSCMIP00000002352.1"/>
    <property type="gene ID" value="ENSCMIG00000001391.1"/>
</dbReference>
<dbReference type="Pfam" id="PF18091">
    <property type="entry name" value="E3_UbLigase_RBR"/>
    <property type="match status" value="1"/>
</dbReference>
<dbReference type="InterPro" id="IPR012677">
    <property type="entry name" value="Nucleotide-bd_a/b_plait_sf"/>
</dbReference>
<dbReference type="InterPro" id="IPR041031">
    <property type="entry name" value="RNF31_C"/>
</dbReference>
<dbReference type="SMART" id="SM00184">
    <property type="entry name" value="RING"/>
    <property type="match status" value="1"/>
</dbReference>
<feature type="domain" description="RING-type" evidence="9">
    <location>
        <begin position="505"/>
        <end position="554"/>
    </location>
</feature>
<evidence type="ECO:0000256" key="2">
    <source>
        <dbReference type="ARBA" id="ARBA00022723"/>
    </source>
</evidence>
<reference evidence="13" key="1">
    <citation type="journal article" date="2006" name="Science">
        <title>Ancient noncoding elements conserved in the human genome.</title>
        <authorList>
            <person name="Venkatesh B."/>
            <person name="Kirkness E.F."/>
            <person name="Loh Y.H."/>
            <person name="Halpern A.L."/>
            <person name="Lee A.P."/>
            <person name="Johnson J."/>
            <person name="Dandona N."/>
            <person name="Viswanathan L.D."/>
            <person name="Tay A."/>
            <person name="Venter J.C."/>
            <person name="Strausberg R.L."/>
            <person name="Brenner S."/>
        </authorList>
    </citation>
    <scope>NUCLEOTIDE SEQUENCE [LARGE SCALE GENOMIC DNA]</scope>
</reference>
<dbReference type="PANTHER" id="PTHR16004:SF3">
    <property type="entry name" value="E3 UBIQUITIN-PROTEIN LIGASE RNF31"/>
    <property type="match status" value="1"/>
</dbReference>
<dbReference type="Proteomes" id="UP000314986">
    <property type="component" value="Unassembled WGS sequence"/>
</dbReference>
<evidence type="ECO:0000313" key="13">
    <source>
        <dbReference type="Proteomes" id="UP000314986"/>
    </source>
</evidence>
<evidence type="ECO:0000256" key="1">
    <source>
        <dbReference type="ARBA" id="ARBA00022679"/>
    </source>
</evidence>
<dbReference type="STRING" id="7868.ENSCMIP00000002352"/>
<evidence type="ECO:0000259" key="10">
    <source>
        <dbReference type="PROSITE" id="PS51322"/>
    </source>
</evidence>
<dbReference type="CDD" id="cd16631">
    <property type="entry name" value="mRING-HC-C4C4_RBR_HOIP"/>
    <property type="match status" value="1"/>
</dbReference>
<accession>A0A4W3GH84</accession>
<organism evidence="12 13">
    <name type="scientific">Callorhinchus milii</name>
    <name type="common">Ghost shark</name>
    <dbReference type="NCBI Taxonomy" id="7868"/>
    <lineage>
        <taxon>Eukaryota</taxon>
        <taxon>Metazoa</taxon>
        <taxon>Chordata</taxon>
        <taxon>Craniata</taxon>
        <taxon>Vertebrata</taxon>
        <taxon>Chondrichthyes</taxon>
        <taxon>Holocephali</taxon>
        <taxon>Chimaeriformes</taxon>
        <taxon>Callorhinchidae</taxon>
        <taxon>Callorhinchus</taxon>
    </lineage>
</organism>
<evidence type="ECO:0000256" key="6">
    <source>
        <dbReference type="ARBA" id="ARBA00022833"/>
    </source>
</evidence>
<evidence type="ECO:0000256" key="5">
    <source>
        <dbReference type="ARBA" id="ARBA00022786"/>
    </source>
</evidence>
<reference evidence="13" key="3">
    <citation type="journal article" date="2014" name="Nature">
        <title>Elephant shark genome provides unique insights into gnathostome evolution.</title>
        <authorList>
            <consortium name="International Elephant Shark Genome Sequencing Consortium"/>
            <person name="Venkatesh B."/>
            <person name="Lee A.P."/>
            <person name="Ravi V."/>
            <person name="Maurya A.K."/>
            <person name="Lian M.M."/>
            <person name="Swann J.B."/>
            <person name="Ohta Y."/>
            <person name="Flajnik M.F."/>
            <person name="Sutoh Y."/>
            <person name="Kasahara M."/>
            <person name="Hoon S."/>
            <person name="Gangu V."/>
            <person name="Roy S.W."/>
            <person name="Irimia M."/>
            <person name="Korzh V."/>
            <person name="Kondrychyn I."/>
            <person name="Lim Z.W."/>
            <person name="Tay B.H."/>
            <person name="Tohari S."/>
            <person name="Kong K.W."/>
            <person name="Ho S."/>
            <person name="Lorente-Galdos B."/>
            <person name="Quilez J."/>
            <person name="Marques-Bonet T."/>
            <person name="Raney B.J."/>
            <person name="Ingham P.W."/>
            <person name="Tay A."/>
            <person name="Hillier L.W."/>
            <person name="Minx P."/>
            <person name="Boehm T."/>
            <person name="Wilson R.K."/>
            <person name="Brenner S."/>
            <person name="Warren W.C."/>
        </authorList>
    </citation>
    <scope>NUCLEOTIDE SEQUENCE [LARGE SCALE GENOMIC DNA]</scope>
</reference>
<dbReference type="InterPro" id="IPR044066">
    <property type="entry name" value="TRIAD_supradom"/>
</dbReference>
<dbReference type="SMART" id="SM00647">
    <property type="entry name" value="IBR"/>
    <property type="match status" value="2"/>
</dbReference>
<keyword evidence="2" id="KW-0479">Metal-binding</keyword>
<evidence type="ECO:0000256" key="3">
    <source>
        <dbReference type="ARBA" id="ARBA00022737"/>
    </source>
</evidence>
<dbReference type="Gene3D" id="3.30.70.330">
    <property type="match status" value="1"/>
</dbReference>
<dbReference type="InParanoid" id="A0A4W3GH84"/>
<dbReference type="SUPFAM" id="SSF57850">
    <property type="entry name" value="RING/U-box"/>
    <property type="match status" value="3"/>
</dbReference>
<dbReference type="CDD" id="cd11685">
    <property type="entry name" value="UEV_TSG101-like"/>
    <property type="match status" value="1"/>
</dbReference>
<dbReference type="GO" id="GO:0061630">
    <property type="term" value="F:ubiquitin protein ligase activity"/>
    <property type="evidence" value="ECO:0007669"/>
    <property type="project" value="TreeGrafter"/>
</dbReference>
<dbReference type="Gene3D" id="3.30.40.10">
    <property type="entry name" value="Zinc/RING finger domain, C3HC4 (zinc finger)"/>
    <property type="match status" value="1"/>
</dbReference>
<evidence type="ECO:0000259" key="11">
    <source>
        <dbReference type="PROSITE" id="PS51873"/>
    </source>
</evidence>
<name>A0A4W3GH84_CALMI</name>
<evidence type="ECO:0000313" key="12">
    <source>
        <dbReference type="Ensembl" id="ENSCMIP00000002352.1"/>
    </source>
</evidence>
<keyword evidence="13" id="KW-1185">Reference proteome</keyword>
<dbReference type="PROSITE" id="PS51873">
    <property type="entry name" value="TRIAD"/>
    <property type="match status" value="1"/>
</dbReference>
<keyword evidence="3" id="KW-0677">Repeat</keyword>
<feature type="region of interest" description="Disordered" evidence="8">
    <location>
        <begin position="208"/>
        <end position="233"/>
    </location>
</feature>
<dbReference type="GO" id="GO:0015031">
    <property type="term" value="P:protein transport"/>
    <property type="evidence" value="ECO:0007669"/>
    <property type="project" value="InterPro"/>
</dbReference>
<gene>
    <name evidence="12" type="primary">si:dkey-181m9.8</name>
</gene>
<dbReference type="InterPro" id="IPR047541">
    <property type="entry name" value="RNF31_RBR_mRING-HC-like"/>
</dbReference>
<dbReference type="PANTHER" id="PTHR16004">
    <property type="entry name" value="RING FINGER PROTEIN 31-RELATED"/>
    <property type="match status" value="1"/>
</dbReference>
<dbReference type="InterPro" id="IPR008883">
    <property type="entry name" value="UEV_N"/>
</dbReference>
<dbReference type="Pfam" id="PF22191">
    <property type="entry name" value="IBR_1"/>
    <property type="match status" value="1"/>
</dbReference>
<dbReference type="InterPro" id="IPR047540">
    <property type="entry name" value="BRcat_RBR_RNF31-like"/>
</dbReference>
<proteinExistence type="predicted"/>
<evidence type="ECO:0000259" key="9">
    <source>
        <dbReference type="PROSITE" id="PS50089"/>
    </source>
</evidence>
<dbReference type="CDD" id="cd20351">
    <property type="entry name" value="Rcat_RBR_HOIP"/>
    <property type="match status" value="1"/>
</dbReference>
<dbReference type="GO" id="GO:0071797">
    <property type="term" value="C:LUBAC complex"/>
    <property type="evidence" value="ECO:0007669"/>
    <property type="project" value="InterPro"/>
</dbReference>
<dbReference type="AlphaFoldDB" id="A0A4W3GH84"/>
<dbReference type="PROSITE" id="PS51322">
    <property type="entry name" value="UEV"/>
    <property type="match status" value="1"/>
</dbReference>
<dbReference type="GO" id="GO:0036435">
    <property type="term" value="F:K48-linked polyubiquitin modification-dependent protein binding"/>
    <property type="evidence" value="ECO:0007669"/>
    <property type="project" value="TreeGrafter"/>
</dbReference>
<dbReference type="GeneID" id="103180748"/>
<dbReference type="SUPFAM" id="SSF54495">
    <property type="entry name" value="UBC-like"/>
    <property type="match status" value="1"/>
</dbReference>
<dbReference type="Pfam" id="PF01485">
    <property type="entry name" value="IBR"/>
    <property type="match status" value="1"/>
</dbReference>
<sequence length="876" mass="99382">MGEASPGSRYGLEAIMTAAAAAVGLESSLRECSYVYPARIIKEFESVQATYRDLIVDFDLFSYGNGVKKKLVRLRGTIPVTCKGRVRKISVCIWLHTLHPDMMPKCFVWLLTNKGITGNWVDINDMMTSQYLNNWKSSTSHLVGLLEDIRISFGERVPPPMQFAASQKQITIPQAFSNYEQQSDDSFPAGWTSNYAEARQLLSRSTLLGTGTRNNERHVSGETPLPTGQHAARKTKKKSYITELMSLDLSFSEVPVLFPLQQAGPKVEIKMDPVEQTTDLLGNLNLDAILNAYNMKTSLNKPDGARAMFSSDQIGSGGGEHIKNLWNTQMLNSSKNNRKVQVLKIPAGFSAHRIKDKVTIHFQRSKNGGGEIVHLQYPTRIPGRAVITFVDAQVAERVVQQEWHTITIDGKDVCMQLKPYNARDDITDLAGGANAVLVRSEDTLWTHNPPMSLLSTPAGVSQDKSSLFQSLVNLEDQNFNVEDVIEAVKSSLDYDSALRFLSHECPICSDNVSFNKIVMMTHCSCSFCEACFKNYFSSTIKEKSILNLVCPMCSAPDLNNRELHEDITEYFNLLDTQIRYYLDYEIHELFQRKLRDRTLMEMPNFRWCANCSFGLLHELDQLRMDCPSCKKSTCFQCKSPWEPQHEGISCESFKKWKQQNNPEYQATQLDTYLTKNGIDCPKCKAQFDLSKGGCIHFCCSVCHYQFCGGCKRPFKLGLTCGFSKNCHAKGLHAHHPRNCYYHLRDWSVQRLQQLLNINGISAFTTHKSIPGEIEGKCKVMEQKDSVEGLKDEQCGHNAIRSYSGFCEKHYKQYLVELANEHCLDPVVLYNKEEMFSELYRWDVAIPDPNPNETEEKFIQRLRKKIIDEIKSPTVNI</sequence>
<evidence type="ECO:0000256" key="4">
    <source>
        <dbReference type="ARBA" id="ARBA00022771"/>
    </source>
</evidence>
<reference evidence="12" key="5">
    <citation type="submission" date="2025-09" db="UniProtKB">
        <authorList>
            <consortium name="Ensembl"/>
        </authorList>
    </citation>
    <scope>IDENTIFICATION</scope>
</reference>
<dbReference type="CDD" id="cd20337">
    <property type="entry name" value="BRcat_RBR_HOIP"/>
    <property type="match status" value="1"/>
</dbReference>
<dbReference type="GO" id="GO:0008270">
    <property type="term" value="F:zinc ion binding"/>
    <property type="evidence" value="ECO:0007669"/>
    <property type="project" value="UniProtKB-KW"/>
</dbReference>
<keyword evidence="5" id="KW-0833">Ubl conjugation pathway</keyword>
<dbReference type="GO" id="GO:0070530">
    <property type="term" value="F:K63-linked polyubiquitin modification-dependent protein binding"/>
    <property type="evidence" value="ECO:0007669"/>
    <property type="project" value="TreeGrafter"/>
</dbReference>
<dbReference type="Pfam" id="PF23222">
    <property type="entry name" value="RRM_PARP14_1"/>
    <property type="match status" value="1"/>
</dbReference>
<dbReference type="InterPro" id="IPR002867">
    <property type="entry name" value="IBR_dom"/>
</dbReference>
<reference evidence="13" key="2">
    <citation type="journal article" date="2007" name="PLoS Biol.">
        <title>Survey sequencing and comparative analysis of the elephant shark (Callorhinchus milii) genome.</title>
        <authorList>
            <person name="Venkatesh B."/>
            <person name="Kirkness E.F."/>
            <person name="Loh Y.H."/>
            <person name="Halpern A.L."/>
            <person name="Lee A.P."/>
            <person name="Johnson J."/>
            <person name="Dandona N."/>
            <person name="Viswanathan L.D."/>
            <person name="Tay A."/>
            <person name="Venter J.C."/>
            <person name="Strausberg R.L."/>
            <person name="Brenner S."/>
        </authorList>
    </citation>
    <scope>NUCLEOTIDE SEQUENCE [LARGE SCALE GENOMIC DNA]</scope>
</reference>
<dbReference type="InterPro" id="IPR016135">
    <property type="entry name" value="UBQ-conjugating_enzyme/RWD"/>
</dbReference>
<dbReference type="GeneTree" id="ENSGT00530000064112"/>
<dbReference type="Gene3D" id="3.10.110.10">
    <property type="entry name" value="Ubiquitin Conjugating Enzyme"/>
    <property type="match status" value="1"/>
</dbReference>
<dbReference type="PROSITE" id="PS50089">
    <property type="entry name" value="ZF_RING_2"/>
    <property type="match status" value="1"/>
</dbReference>
<dbReference type="GO" id="GO:1990450">
    <property type="term" value="F:linear polyubiquitin binding"/>
    <property type="evidence" value="ECO:0007669"/>
    <property type="project" value="TreeGrafter"/>
</dbReference>
<dbReference type="InterPro" id="IPR057051">
    <property type="entry name" value="PARP14_RPM_1"/>
</dbReference>
<dbReference type="InterPro" id="IPR047542">
    <property type="entry name" value="Rcat_RBR_RNF31-like"/>
</dbReference>
<feature type="domain" description="RING-type" evidence="11">
    <location>
        <begin position="501"/>
        <end position="730"/>
    </location>
</feature>
<keyword evidence="1" id="KW-0808">Transferase</keyword>
<dbReference type="OrthoDB" id="9978677at2759"/>
<dbReference type="InterPro" id="IPR026254">
    <property type="entry name" value="RNF31-like"/>
</dbReference>
<reference evidence="12" key="4">
    <citation type="submission" date="2025-08" db="UniProtKB">
        <authorList>
            <consortium name="Ensembl"/>
        </authorList>
    </citation>
    <scope>IDENTIFICATION</scope>
</reference>
<protein>
    <submittedName>
        <fullName evidence="12">Uncharacterized LOC103180748</fullName>
    </submittedName>
</protein>
<keyword evidence="6" id="KW-0862">Zinc</keyword>
<dbReference type="InterPro" id="IPR001841">
    <property type="entry name" value="Znf_RING"/>
</dbReference>
<dbReference type="RefSeq" id="XP_042187876.1">
    <property type="nucleotide sequence ID" value="XM_042331942.1"/>
</dbReference>
<dbReference type="InterPro" id="IPR013083">
    <property type="entry name" value="Znf_RING/FYVE/PHD"/>
</dbReference>
<evidence type="ECO:0000256" key="7">
    <source>
        <dbReference type="PROSITE-ProRule" id="PRU00175"/>
    </source>
</evidence>
<keyword evidence="4 7" id="KW-0863">Zinc-finger</keyword>
<dbReference type="Pfam" id="PF05743">
    <property type="entry name" value="UEV"/>
    <property type="match status" value="1"/>
</dbReference>
<dbReference type="GO" id="GO:0097039">
    <property type="term" value="P:protein linear polyubiquitination"/>
    <property type="evidence" value="ECO:0007669"/>
    <property type="project" value="TreeGrafter"/>
</dbReference>